<dbReference type="RefSeq" id="WP_001281309.1">
    <property type="nucleotide sequence ID" value="NZ_CAIZCE010000072.1"/>
</dbReference>
<comment type="caution">
    <text evidence="4">The sequence shown here is derived from an EMBL/GenBank/DDBJ whole genome shotgun (WGS) entry which is preliminary data.</text>
</comment>
<evidence type="ECO:0008006" key="6">
    <source>
        <dbReference type="Google" id="ProtNLM"/>
    </source>
</evidence>
<protein>
    <recommendedName>
        <fullName evidence="6">Transmembrane protein</fullName>
    </recommendedName>
</protein>
<dbReference type="EMBL" id="AAKHQU010000271">
    <property type="protein sequence ID" value="ECR8762780.1"/>
    <property type="molecule type" value="Genomic_DNA"/>
</dbReference>
<reference evidence="4" key="1">
    <citation type="submission" date="2018-07" db="EMBL/GenBank/DDBJ databases">
        <authorList>
            <consortium name="PulseNet: The National Subtyping Network for Foodborne Disease Surveillance"/>
            <person name="Tarr C.L."/>
            <person name="Trees E."/>
            <person name="Katz L.S."/>
            <person name="Carleton-Romer H.A."/>
            <person name="Stroika S."/>
            <person name="Kucerova Z."/>
            <person name="Roache K.F."/>
            <person name="Sabol A.L."/>
            <person name="Besser J."/>
            <person name="Gerner-Smidt P."/>
        </authorList>
    </citation>
    <scope>NUCLEOTIDE SEQUENCE</scope>
    <source>
        <strain evidence="3">PNUSAS001525</strain>
        <strain evidence="4">PNUSAS016908</strain>
        <strain evidence="2">PNUSAS048859</strain>
        <strain evidence="5">PNUSAS096969</strain>
    </source>
</reference>
<dbReference type="EMBL" id="AAGNYN010000017">
    <property type="protein sequence ID" value="EBQ1213826.1"/>
    <property type="molecule type" value="Genomic_DNA"/>
</dbReference>
<keyword evidence="1" id="KW-0472">Membrane</keyword>
<dbReference type="AlphaFoldDB" id="A0A5T9D846"/>
<organism evidence="4">
    <name type="scientific">Salmonella enterica</name>
    <name type="common">Salmonella choleraesuis</name>
    <dbReference type="NCBI Taxonomy" id="28901"/>
    <lineage>
        <taxon>Bacteria</taxon>
        <taxon>Pseudomonadati</taxon>
        <taxon>Pseudomonadota</taxon>
        <taxon>Gammaproteobacteria</taxon>
        <taxon>Enterobacterales</taxon>
        <taxon>Enterobacteriaceae</taxon>
        <taxon>Salmonella</taxon>
    </lineage>
</organism>
<name>A0A5T9D846_SALER</name>
<keyword evidence="1" id="KW-0812">Transmembrane</keyword>
<evidence type="ECO:0000313" key="3">
    <source>
        <dbReference type="EMBL" id="EBQ1213826.1"/>
    </source>
</evidence>
<proteinExistence type="predicted"/>
<evidence type="ECO:0000313" key="5">
    <source>
        <dbReference type="EMBL" id="ECR8762780.1"/>
    </source>
</evidence>
<sequence>MSDLELKRHEDAMKLEQLKLKIDVWKTVIDVQKHFNDLEMKVRNFGILILSAFIGAIGVSFNSSSEFIVFGYNHSVAAILALGASVVWLLFYFVDVYWYHPLLLGAVKKGLALEQEIASDLPNINLTETIGNSSPKNILCWKNMHSTGKANLFYFGVLSVLLAICIALFIFKAPQKTNQPNKINIEATCTRNSNYNGVNCIIASPSNDNK</sequence>
<evidence type="ECO:0000256" key="1">
    <source>
        <dbReference type="SAM" id="Phobius"/>
    </source>
</evidence>
<dbReference type="EMBL" id="AAGJHO010000018">
    <property type="protein sequence ID" value="EBO6862754.1"/>
    <property type="molecule type" value="Genomic_DNA"/>
</dbReference>
<accession>A0A5T9D846</accession>
<evidence type="ECO:0000313" key="2">
    <source>
        <dbReference type="EMBL" id="EBO6862754.1"/>
    </source>
</evidence>
<feature type="transmembrane region" description="Helical" evidence="1">
    <location>
        <begin position="45"/>
        <end position="63"/>
    </location>
</feature>
<keyword evidence="1" id="KW-1133">Transmembrane helix</keyword>
<feature type="transmembrane region" description="Helical" evidence="1">
    <location>
        <begin position="152"/>
        <end position="171"/>
    </location>
</feature>
<evidence type="ECO:0000313" key="4">
    <source>
        <dbReference type="EMBL" id="EBS8635758.1"/>
    </source>
</evidence>
<gene>
    <name evidence="3" type="ORF">AYD24_16505</name>
    <name evidence="4" type="ORF">CFJ71_13720</name>
    <name evidence="2" type="ORF">DXW19_19500</name>
    <name evidence="5" type="ORF">F2E73_21830</name>
</gene>
<feature type="transmembrane region" description="Helical" evidence="1">
    <location>
        <begin position="75"/>
        <end position="94"/>
    </location>
</feature>
<dbReference type="EMBL" id="AAGWWG010000006">
    <property type="protein sequence ID" value="EBS8635758.1"/>
    <property type="molecule type" value="Genomic_DNA"/>
</dbReference>